<dbReference type="GO" id="GO:0016491">
    <property type="term" value="F:oxidoreductase activity"/>
    <property type="evidence" value="ECO:0007669"/>
    <property type="project" value="InterPro"/>
</dbReference>
<dbReference type="Gene3D" id="3.50.50.60">
    <property type="entry name" value="FAD/NAD(P)-binding domain"/>
    <property type="match status" value="1"/>
</dbReference>
<reference evidence="2 3" key="1">
    <citation type="submission" date="2015-09" db="EMBL/GenBank/DDBJ databases">
        <title>A metagenomics-based metabolic model of nitrate-dependent anaerobic oxidation of methane by Methanoperedens-like archaea.</title>
        <authorList>
            <person name="Arshad A."/>
            <person name="Speth D.R."/>
            <person name="De Graaf R.M."/>
            <person name="Op Den Camp H.J."/>
            <person name="Jetten M.S."/>
            <person name="Welte C.U."/>
        </authorList>
    </citation>
    <scope>NUCLEOTIDE SEQUENCE [LARGE SCALE GENOMIC DNA]</scope>
</reference>
<organism evidence="2 3">
    <name type="scientific">Candidatus Methanoperedens nitratireducens</name>
    <dbReference type="NCBI Taxonomy" id="1392998"/>
    <lineage>
        <taxon>Archaea</taxon>
        <taxon>Methanobacteriati</taxon>
        <taxon>Methanobacteriota</taxon>
        <taxon>Stenosarchaea group</taxon>
        <taxon>Methanomicrobia</taxon>
        <taxon>Methanosarcinales</taxon>
        <taxon>ANME-2 cluster</taxon>
        <taxon>Candidatus Methanoperedentaceae</taxon>
        <taxon>Candidatus Methanoperedens</taxon>
    </lineage>
</organism>
<gene>
    <name evidence="2" type="ORF">MPEBLZ_00367</name>
</gene>
<dbReference type="InterPro" id="IPR002937">
    <property type="entry name" value="Amino_oxidase"/>
</dbReference>
<dbReference type="PANTHER" id="PTHR42923">
    <property type="entry name" value="PROTOPORPHYRINOGEN OXIDASE"/>
    <property type="match status" value="1"/>
</dbReference>
<dbReference type="Pfam" id="PF01593">
    <property type="entry name" value="Amino_oxidase"/>
    <property type="match status" value="1"/>
</dbReference>
<dbReference type="NCBIfam" id="NF005560">
    <property type="entry name" value="PRK07233.1"/>
    <property type="match status" value="1"/>
</dbReference>
<proteinExistence type="predicted"/>
<evidence type="ECO:0000313" key="2">
    <source>
        <dbReference type="EMBL" id="KPQ45042.1"/>
    </source>
</evidence>
<dbReference type="AlphaFoldDB" id="A0A0N8KRI6"/>
<dbReference type="EMBL" id="LKCM01000030">
    <property type="protein sequence ID" value="KPQ45042.1"/>
    <property type="molecule type" value="Genomic_DNA"/>
</dbReference>
<accession>A0A0N8KRI6</accession>
<dbReference type="Proteomes" id="UP000050360">
    <property type="component" value="Unassembled WGS sequence"/>
</dbReference>
<dbReference type="SUPFAM" id="SSF51905">
    <property type="entry name" value="FAD/NAD(P)-binding domain"/>
    <property type="match status" value="1"/>
</dbReference>
<name>A0A0N8KRI6_9EURY</name>
<evidence type="ECO:0000313" key="3">
    <source>
        <dbReference type="Proteomes" id="UP000050360"/>
    </source>
</evidence>
<comment type="caution">
    <text evidence="2">The sequence shown here is derived from an EMBL/GenBank/DDBJ whole genome shotgun (WGS) entry which is preliminary data.</text>
</comment>
<dbReference type="InterPro" id="IPR050464">
    <property type="entry name" value="Zeta_carotene_desat/Oxidored"/>
</dbReference>
<evidence type="ECO:0000259" key="1">
    <source>
        <dbReference type="Pfam" id="PF01593"/>
    </source>
</evidence>
<dbReference type="PATRIC" id="fig|1719120.3.peg.397"/>
<sequence length="403" mass="45537">MIIEKEPEPGGMASSYSIKSTEFYHIEKYYHHIFASDKELISLINELGIGNKLEWLRGTTGYFFNGKIYPMNTPFEILKALPFMDVIRLTLLVMKAKTIKDRTAFDNITAKKWIIDTAGESVYNSFFEPLLSSKFGDNKEKVSAAWLLGRVQIRSNRGAKGEKLGYMRGGFYAIVEAMADSIRKKGGRIINGSVSNIEIKDGCVRGIVVEGKLIGCDRVISTVAPHVLKKIIDPHLPGLDLDISYQGTACALFGLKEALMDEVYWLNIKENVPFGAVIEHTNFIPLSDYGEHLVYVTSYFQNPDSPLWSLKDEEVIELYLKGLEKLFSGSREKVKWWRLRRDMDTAPVYEVGYGKKILQYRTKIKGLYLAGMFSEANYPERSMNGSILAGFKCADEVIKAPIK</sequence>
<protein>
    <recommendedName>
        <fullName evidence="1">Amine oxidase domain-containing protein</fullName>
    </recommendedName>
</protein>
<dbReference type="InterPro" id="IPR036188">
    <property type="entry name" value="FAD/NAD-bd_sf"/>
</dbReference>
<feature type="domain" description="Amine oxidase" evidence="1">
    <location>
        <begin position="2"/>
        <end position="398"/>
    </location>
</feature>
<dbReference type="PANTHER" id="PTHR42923:SF3">
    <property type="entry name" value="PROTOPORPHYRINOGEN OXIDASE"/>
    <property type="match status" value="1"/>
</dbReference>